<dbReference type="Proteomes" id="UP000290365">
    <property type="component" value="Chromosome"/>
</dbReference>
<evidence type="ECO:0000256" key="1">
    <source>
        <dbReference type="SAM" id="Phobius"/>
    </source>
</evidence>
<accession>A0A4V0YYE3</accession>
<gene>
    <name evidence="2" type="ORF">EPA93_07820</name>
</gene>
<evidence type="ECO:0000313" key="2">
    <source>
        <dbReference type="EMBL" id="QBD75921.1"/>
    </source>
</evidence>
<keyword evidence="1" id="KW-0472">Membrane</keyword>
<feature type="transmembrane region" description="Helical" evidence="1">
    <location>
        <begin position="74"/>
        <end position="92"/>
    </location>
</feature>
<protein>
    <submittedName>
        <fullName evidence="2">Uncharacterized protein</fullName>
    </submittedName>
</protein>
<dbReference type="EMBL" id="CP035758">
    <property type="protein sequence ID" value="QBD75921.1"/>
    <property type="molecule type" value="Genomic_DNA"/>
</dbReference>
<dbReference type="AlphaFoldDB" id="A0A4V0YYE3"/>
<dbReference type="OrthoDB" id="3854538at2"/>
<organism evidence="2 3">
    <name type="scientific">Ktedonosporobacter rubrisoli</name>
    <dbReference type="NCBI Taxonomy" id="2509675"/>
    <lineage>
        <taxon>Bacteria</taxon>
        <taxon>Bacillati</taxon>
        <taxon>Chloroflexota</taxon>
        <taxon>Ktedonobacteria</taxon>
        <taxon>Ktedonobacterales</taxon>
        <taxon>Ktedonosporobacteraceae</taxon>
        <taxon>Ktedonosporobacter</taxon>
    </lineage>
</organism>
<keyword evidence="3" id="KW-1185">Reference proteome</keyword>
<keyword evidence="1" id="KW-1133">Transmembrane helix</keyword>
<reference evidence="2 3" key="1">
    <citation type="submission" date="2019-01" db="EMBL/GenBank/DDBJ databases">
        <title>Ktedonosporobacter rubrisoli SCAWS-G2.</title>
        <authorList>
            <person name="Huang Y."/>
            <person name="Yan B."/>
        </authorList>
    </citation>
    <scope>NUCLEOTIDE SEQUENCE [LARGE SCALE GENOMIC DNA]</scope>
    <source>
        <strain evidence="2 3">SCAWS-G2</strain>
    </source>
</reference>
<dbReference type="RefSeq" id="WP_129886517.1">
    <property type="nucleotide sequence ID" value="NZ_CP035758.1"/>
</dbReference>
<sequence>MMTPQMNADDGYSYRGYEGAQQQYETPHAPSGQERMYDDEFVDSLAQRLSQRMSQNAAGKVYAQPNKKSSNQRFVLAMISVIMIALMGAIVMASGSGFLGLVGAAVLSFIIFLVNAVFYNSPNHN</sequence>
<keyword evidence="1" id="KW-0812">Transmembrane</keyword>
<name>A0A4V0YYE3_KTERU</name>
<feature type="transmembrane region" description="Helical" evidence="1">
    <location>
        <begin position="98"/>
        <end position="119"/>
    </location>
</feature>
<dbReference type="KEGG" id="kbs:EPA93_07820"/>
<proteinExistence type="predicted"/>
<evidence type="ECO:0000313" key="3">
    <source>
        <dbReference type="Proteomes" id="UP000290365"/>
    </source>
</evidence>